<protein>
    <submittedName>
        <fullName evidence="2">ABC transporter</fullName>
    </submittedName>
</protein>
<dbReference type="PANTHER" id="PTHR30503">
    <property type="entry name" value="INNER MEMBRANE PROTEIN YEDI"/>
    <property type="match status" value="1"/>
</dbReference>
<feature type="transmembrane region" description="Helical" evidence="1">
    <location>
        <begin position="76"/>
        <end position="94"/>
    </location>
</feature>
<evidence type="ECO:0000313" key="2">
    <source>
        <dbReference type="EMBL" id="KMO26253.1"/>
    </source>
</evidence>
<feature type="transmembrane region" description="Helical" evidence="1">
    <location>
        <begin position="289"/>
        <end position="311"/>
    </location>
</feature>
<feature type="transmembrane region" description="Helical" evidence="1">
    <location>
        <begin position="232"/>
        <end position="254"/>
    </location>
</feature>
<comment type="caution">
    <text evidence="2">The sequence shown here is derived from an EMBL/GenBank/DDBJ whole genome shotgun (WGS) entry which is preliminary data.</text>
</comment>
<dbReference type="Pfam" id="PF05661">
    <property type="entry name" value="DUF808"/>
    <property type="match status" value="1"/>
</dbReference>
<dbReference type="InterPro" id="IPR008526">
    <property type="entry name" value="YedI"/>
</dbReference>
<organism evidence="2 3">
    <name type="scientific">Methylobacterium indicum</name>
    <dbReference type="NCBI Taxonomy" id="1775910"/>
    <lineage>
        <taxon>Bacteria</taxon>
        <taxon>Pseudomonadati</taxon>
        <taxon>Pseudomonadota</taxon>
        <taxon>Alphaproteobacteria</taxon>
        <taxon>Hyphomicrobiales</taxon>
        <taxon>Methylobacteriaceae</taxon>
        <taxon>Methylobacterium</taxon>
    </lineage>
</organism>
<keyword evidence="1" id="KW-1133">Transmembrane helix</keyword>
<sequence>MSVGLLALLDDVAFMVRSAAASLDDVAAQAARAGTKAAGVVIDDAAVTPRYVVGFAAERELPIVGKIALGSLRNKLLFLLPGALALSAFAPWAITPLLMLGGAYLCYEGAEKVYEALVPHASHGDEEAQPAGTGHDPALEERRVAGAIKTDFILSAEIMAITLAALPEGSVWMKAAVLAIVGIGITVGVYGVVALIVKADDAGLALARSRAGAPFGNLIRGIGRFVVRGMPVLLKVLAVVGTAAMVWVGGGILMHGLEGYGLSAPAHAAHAAAESLGALLPSARGAIEWLVTAAASGLLGLLVGGVLIPVVNGVSGLLRRRDASAGKHPA</sequence>
<dbReference type="EMBL" id="JTHG01000025">
    <property type="protein sequence ID" value="KMO26253.1"/>
    <property type="molecule type" value="Genomic_DNA"/>
</dbReference>
<feature type="transmembrane region" description="Helical" evidence="1">
    <location>
        <begin position="175"/>
        <end position="197"/>
    </location>
</feature>
<name>A0ABR5HHV5_9HYPH</name>
<accession>A0ABR5HHV5</accession>
<keyword evidence="3" id="KW-1185">Reference proteome</keyword>
<dbReference type="Proteomes" id="UP000036471">
    <property type="component" value="Unassembled WGS sequence"/>
</dbReference>
<dbReference type="PANTHER" id="PTHR30503:SF3">
    <property type="entry name" value="INNER MEMBRANE PROTEIN YEDI"/>
    <property type="match status" value="1"/>
</dbReference>
<evidence type="ECO:0000256" key="1">
    <source>
        <dbReference type="SAM" id="Phobius"/>
    </source>
</evidence>
<dbReference type="PIRSF" id="PIRSF016660">
    <property type="entry name" value="YedI"/>
    <property type="match status" value="1"/>
</dbReference>
<keyword evidence="1" id="KW-0472">Membrane</keyword>
<dbReference type="RefSeq" id="WP_048429075.1">
    <property type="nucleotide sequence ID" value="NZ_JTHF01000155.1"/>
</dbReference>
<keyword evidence="1" id="KW-0812">Transmembrane</keyword>
<reference evidence="2 3" key="1">
    <citation type="submission" date="2014-11" db="EMBL/GenBank/DDBJ databases">
        <title>Comparative genomics of Methylobacterium species.</title>
        <authorList>
            <person name="Chaudhry V."/>
            <person name="Patil P.B."/>
        </authorList>
    </citation>
    <scope>NUCLEOTIDE SEQUENCE [LARGE SCALE GENOMIC DNA]</scope>
    <source>
        <strain evidence="2 3">SE3.6</strain>
    </source>
</reference>
<gene>
    <name evidence="2" type="ORF">QR79_03450</name>
</gene>
<proteinExistence type="predicted"/>
<evidence type="ECO:0000313" key="3">
    <source>
        <dbReference type="Proteomes" id="UP000036471"/>
    </source>
</evidence>